<dbReference type="SUPFAM" id="SSF46934">
    <property type="entry name" value="UBA-like"/>
    <property type="match status" value="1"/>
</dbReference>
<dbReference type="InterPro" id="IPR014764">
    <property type="entry name" value="DCN-prot"/>
</dbReference>
<dbReference type="GO" id="GO:0097602">
    <property type="term" value="F:cullin family protein binding"/>
    <property type="evidence" value="ECO:0007669"/>
    <property type="project" value="TreeGrafter"/>
</dbReference>
<dbReference type="InterPro" id="IPR042460">
    <property type="entry name" value="DCN1-like_PONY"/>
</dbReference>
<feature type="domain" description="DCUN1" evidence="8">
    <location>
        <begin position="58"/>
        <end position="249"/>
    </location>
</feature>
<evidence type="ECO:0000313" key="9">
    <source>
        <dbReference type="EMBL" id="VDN00862.1"/>
    </source>
</evidence>
<keyword evidence="3" id="KW-0539">Nucleus</keyword>
<dbReference type="OMA" id="LWCKFLQ"/>
<dbReference type="PANTHER" id="PTHR12281">
    <property type="entry name" value="RP42 RELATED"/>
    <property type="match status" value="1"/>
</dbReference>
<keyword evidence="7" id="KW-1133">Transmembrane helix</keyword>
<dbReference type="GO" id="GO:2000436">
    <property type="term" value="P:positive regulation of protein neddylation"/>
    <property type="evidence" value="ECO:0007669"/>
    <property type="project" value="UniProtKB-ARBA"/>
</dbReference>
<evidence type="ECO:0000313" key="11">
    <source>
        <dbReference type="WBParaSite" id="TCLT_0000385201-mRNA-1"/>
    </source>
</evidence>
<dbReference type="Pfam" id="PF03556">
    <property type="entry name" value="Cullin_binding"/>
    <property type="match status" value="1"/>
</dbReference>
<proteinExistence type="predicted"/>
<dbReference type="GO" id="GO:0000151">
    <property type="term" value="C:ubiquitin ligase complex"/>
    <property type="evidence" value="ECO:0007669"/>
    <property type="project" value="TreeGrafter"/>
</dbReference>
<dbReference type="EMBL" id="UYYF01004268">
    <property type="protein sequence ID" value="VDN00862.1"/>
    <property type="molecule type" value="Genomic_DNA"/>
</dbReference>
<dbReference type="PANTHER" id="PTHR12281:SF32">
    <property type="entry name" value="DCN1-LIKE PROTEIN"/>
    <property type="match status" value="1"/>
</dbReference>
<dbReference type="GO" id="GO:0005634">
    <property type="term" value="C:nucleus"/>
    <property type="evidence" value="ECO:0007669"/>
    <property type="project" value="UniProtKB-SubCell"/>
</dbReference>
<dbReference type="GO" id="GO:0032182">
    <property type="term" value="F:ubiquitin-like protein binding"/>
    <property type="evidence" value="ECO:0007669"/>
    <property type="project" value="TreeGrafter"/>
</dbReference>
<dbReference type="FunFam" id="1.10.238.200:FF:000001">
    <property type="entry name" value="DCN1-like protein"/>
    <property type="match status" value="1"/>
</dbReference>
<dbReference type="CDD" id="cd14350">
    <property type="entry name" value="UBA_DCNL"/>
    <property type="match status" value="1"/>
</dbReference>
<reference evidence="9 10" key="2">
    <citation type="submission" date="2018-11" db="EMBL/GenBank/DDBJ databases">
        <authorList>
            <consortium name="Pathogen Informatics"/>
        </authorList>
    </citation>
    <scope>NUCLEOTIDE SEQUENCE [LARGE SCALE GENOMIC DNA]</scope>
</reference>
<keyword evidence="10" id="KW-1185">Reference proteome</keyword>
<dbReference type="PROSITE" id="PS51229">
    <property type="entry name" value="DCUN1"/>
    <property type="match status" value="1"/>
</dbReference>
<dbReference type="InterPro" id="IPR009060">
    <property type="entry name" value="UBA-like_sf"/>
</dbReference>
<dbReference type="Proteomes" id="UP000276776">
    <property type="component" value="Unassembled WGS sequence"/>
</dbReference>
<dbReference type="OrthoDB" id="286637at2759"/>
<keyword evidence="2" id="KW-0833">Ubl conjugation pathway</keyword>
<comment type="subcellular location">
    <subcellularLocation>
        <location evidence="1">Nucleus</location>
    </subcellularLocation>
</comment>
<evidence type="ECO:0000256" key="4">
    <source>
        <dbReference type="ARBA" id="ARBA00059208"/>
    </source>
</evidence>
<dbReference type="STRING" id="103827.A0A158RB87"/>
<dbReference type="Gene3D" id="1.10.8.10">
    <property type="entry name" value="DNA helicase RuvA subunit, C-terminal domain"/>
    <property type="match status" value="1"/>
</dbReference>
<evidence type="ECO:0000256" key="6">
    <source>
        <dbReference type="RuleBase" id="RU410713"/>
    </source>
</evidence>
<accession>A0A158RB87</accession>
<dbReference type="WBParaSite" id="TCLT_0000385201-mRNA-1">
    <property type="protein sequence ID" value="TCLT_0000385201-mRNA-1"/>
    <property type="gene ID" value="TCLT_0000385201"/>
</dbReference>
<evidence type="ECO:0000256" key="5">
    <source>
        <dbReference type="ARBA" id="ARBA00064502"/>
    </source>
</evidence>
<evidence type="ECO:0000259" key="8">
    <source>
        <dbReference type="PROSITE" id="PS51229"/>
    </source>
</evidence>
<comment type="subunit">
    <text evidence="5">Interacts with the cullin cul-3. Interacts with ubiquitin via its UBA-like domain. Interacts with ned-8/nedd8.</text>
</comment>
<dbReference type="AlphaFoldDB" id="A0A158RB87"/>
<dbReference type="FunFam" id="1.10.8.10:FF:000124">
    <property type="entry name" value="Defective in cullin neddylation protein 1"/>
    <property type="match status" value="1"/>
</dbReference>
<organism evidence="11">
    <name type="scientific">Thelazia callipaeda</name>
    <name type="common">Oriental eyeworm</name>
    <name type="synonym">Parasitic nematode</name>
    <dbReference type="NCBI Taxonomy" id="103827"/>
    <lineage>
        <taxon>Eukaryota</taxon>
        <taxon>Metazoa</taxon>
        <taxon>Ecdysozoa</taxon>
        <taxon>Nematoda</taxon>
        <taxon>Chromadorea</taxon>
        <taxon>Rhabditida</taxon>
        <taxon>Spirurina</taxon>
        <taxon>Spiruromorpha</taxon>
        <taxon>Thelazioidea</taxon>
        <taxon>Thelaziidae</taxon>
        <taxon>Thelazia</taxon>
    </lineage>
</organism>
<dbReference type="Gene3D" id="1.10.238.10">
    <property type="entry name" value="EF-hand"/>
    <property type="match status" value="1"/>
</dbReference>
<gene>
    <name evidence="9" type="ORF">TCLT_LOCUS3841</name>
</gene>
<reference evidence="11" key="1">
    <citation type="submission" date="2016-04" db="UniProtKB">
        <authorList>
            <consortium name="WormBaseParasite"/>
        </authorList>
    </citation>
    <scope>IDENTIFICATION</scope>
</reference>
<keyword evidence="7" id="KW-0812">Transmembrane</keyword>
<dbReference type="GO" id="GO:0031624">
    <property type="term" value="F:ubiquitin conjugating enzyme binding"/>
    <property type="evidence" value="ECO:0007669"/>
    <property type="project" value="TreeGrafter"/>
</dbReference>
<dbReference type="InterPro" id="IPR005176">
    <property type="entry name" value="PONY_dom"/>
</dbReference>
<comment type="function">
    <text evidence="6">Neddylation of cullins play an essential role in the regulation of SCF-type complexes activity.</text>
</comment>
<name>A0A158RB87_THECL</name>
<evidence type="ECO:0000256" key="3">
    <source>
        <dbReference type="ARBA" id="ARBA00023242"/>
    </source>
</evidence>
<comment type="function">
    <text evidence="4">Required for neddylation of cullin components of SCF-type E3 ubiquitin ligase complexes. Neddylation of cullins play an essential role in the regulation of SCF-type complexes activity. Does not act by preventing deneddylation, but rather facilitates neddylation, possibly by acting with rbx-1 to recruit the Nedd8-charged E2 enzyme to the cullin component of SCF-type complexes.</text>
</comment>
<dbReference type="FunFam" id="1.10.238.10:FF:000030">
    <property type="entry name" value="DCN1-like protein"/>
    <property type="match status" value="1"/>
</dbReference>
<evidence type="ECO:0000256" key="1">
    <source>
        <dbReference type="ARBA" id="ARBA00004123"/>
    </source>
</evidence>
<protein>
    <recommendedName>
        <fullName evidence="6">Defective in cullin neddylation protein</fullName>
    </recommendedName>
</protein>
<dbReference type="GO" id="GO:0045116">
    <property type="term" value="P:protein neddylation"/>
    <property type="evidence" value="ECO:0007669"/>
    <property type="project" value="TreeGrafter"/>
</dbReference>
<feature type="transmembrane region" description="Helical" evidence="7">
    <location>
        <begin position="180"/>
        <end position="201"/>
    </location>
</feature>
<evidence type="ECO:0000256" key="7">
    <source>
        <dbReference type="SAM" id="Phobius"/>
    </source>
</evidence>
<sequence>MNKLKASQRDKVRNFIQWTHSNEKIAIQCLSSQNWNLELACDAYYQNPHLYICMADLVDHRSLHAFFVKYANDRKDNDPSSIGPHGMLRFLTDLDLDATDRNVLILAWKLKAKTQCEFTWDEFSTGLIEMGVDSLEKLKAKIPTLSDEIRNPCSFRDFYQFTFNYARVSSQRTLDVEVAIAYWQIVFGGSFGYLSLWINFLREKDVKSISRDTWNLLLDFSLTIAPDLSNYDTEGAWPVLIDEFVEYARNKIDS</sequence>
<keyword evidence="7" id="KW-0472">Membrane</keyword>
<dbReference type="Pfam" id="PF14555">
    <property type="entry name" value="UBA_4"/>
    <property type="match status" value="1"/>
</dbReference>
<dbReference type="Gene3D" id="1.10.238.200">
    <property type="entry name" value="Cullin, PONY binding domain"/>
    <property type="match status" value="1"/>
</dbReference>
<evidence type="ECO:0000256" key="2">
    <source>
        <dbReference type="ARBA" id="ARBA00022786"/>
    </source>
</evidence>
<evidence type="ECO:0000313" key="10">
    <source>
        <dbReference type="Proteomes" id="UP000276776"/>
    </source>
</evidence>